<dbReference type="Proteomes" id="UP000005408">
    <property type="component" value="Unassembled WGS sequence"/>
</dbReference>
<keyword evidence="3" id="KW-1185">Reference proteome</keyword>
<sequence length="452" mass="50580">MSVTIMSERDELDEDGGPSTSKRSKFGSAANADCQAVTVRTPQQSTERILASELDERIFTYVSNSNSFSFAKFGFLKLGPLCNASESHSFTEANCHVKTVRNENNLALILEFSQLFSRGVMLLSDVKNNRRELDRQEIAAIKILDNFFKEKDQHEKCLNKGLRGHQSETDKKGFSGTEIAVTLAEHLLGKLAPGKSYVVDEKVKRKGKCRRGYEFCESDPMFGSTGIGHEEGWHGFADIVLSSHDGVPDTISTTHINESQELATLTCSDDDCDDDNECSSSGGKTISDAKLFQSKTSAENRAVAQTIVFSFLQRKRLPEFPNLLIPNILISPQEFRIIMYDAVNDILMCSVPLPIFQSYPSNSLEIASIIILWMVLHHTIFCEGTDALIREMGIERIKKVQADFKERAKEKFELYVNELKYGVQGFPFVQRESLPSFKALLLGVNLLPNMNS</sequence>
<dbReference type="EnsemblMetazoa" id="G2792.3">
    <property type="protein sequence ID" value="G2792.3:cds"/>
    <property type="gene ID" value="G2792"/>
</dbReference>
<organism evidence="2 3">
    <name type="scientific">Magallana gigas</name>
    <name type="common">Pacific oyster</name>
    <name type="synonym">Crassostrea gigas</name>
    <dbReference type="NCBI Taxonomy" id="29159"/>
    <lineage>
        <taxon>Eukaryota</taxon>
        <taxon>Metazoa</taxon>
        <taxon>Spiralia</taxon>
        <taxon>Lophotrochozoa</taxon>
        <taxon>Mollusca</taxon>
        <taxon>Bivalvia</taxon>
        <taxon>Autobranchia</taxon>
        <taxon>Pteriomorphia</taxon>
        <taxon>Ostreida</taxon>
        <taxon>Ostreoidea</taxon>
        <taxon>Ostreidae</taxon>
        <taxon>Magallana</taxon>
    </lineage>
</organism>
<evidence type="ECO:0000256" key="1">
    <source>
        <dbReference type="SAM" id="MobiDB-lite"/>
    </source>
</evidence>
<accession>A0A8W8LGB7</accession>
<proteinExistence type="predicted"/>
<feature type="region of interest" description="Disordered" evidence="1">
    <location>
        <begin position="1"/>
        <end position="28"/>
    </location>
</feature>
<name>A0A8W8LGB7_MAGGI</name>
<dbReference type="EnsemblMetazoa" id="G2792.5">
    <property type="protein sequence ID" value="G2792.5:cds"/>
    <property type="gene ID" value="G2792"/>
</dbReference>
<reference evidence="2" key="1">
    <citation type="submission" date="2022-08" db="UniProtKB">
        <authorList>
            <consortium name="EnsemblMetazoa"/>
        </authorList>
    </citation>
    <scope>IDENTIFICATION</scope>
    <source>
        <strain evidence="2">05x7-T-G4-1.051#20</strain>
    </source>
</reference>
<protein>
    <submittedName>
        <fullName evidence="2">Uncharacterized protein</fullName>
    </submittedName>
</protein>
<evidence type="ECO:0000313" key="3">
    <source>
        <dbReference type="Proteomes" id="UP000005408"/>
    </source>
</evidence>
<evidence type="ECO:0000313" key="2">
    <source>
        <dbReference type="EnsemblMetazoa" id="G2792.3:cds"/>
    </source>
</evidence>
<dbReference type="AlphaFoldDB" id="A0A8W8LGB7"/>